<dbReference type="InterPro" id="IPR002213">
    <property type="entry name" value="UDP_glucos_trans"/>
</dbReference>
<comment type="similarity">
    <text evidence="1">Belongs to the UDP-glycosyltransferase family.</text>
</comment>
<dbReference type="NCBIfam" id="TIGR01426">
    <property type="entry name" value="MGT"/>
    <property type="match status" value="1"/>
</dbReference>
<dbReference type="FunFam" id="3.40.50.2000:FF:000072">
    <property type="entry name" value="Glycosyl transferase"/>
    <property type="match status" value="1"/>
</dbReference>
<sequence>MGKHYGFVSVAAHGHVNPTLPLVAELVRRGNRVSYATAEPFHAAVRAAGAEPAAVPFEVSRMPSIRNGQPDSAAIAAKRESALASMTRSFDVLCDRFAGQRLDAICGDVMAPVGAMVAEQLGVPFAALCPTYASNETFSLRTAMIGGAAAESPVAHLDERLQEFAGQRGLTGRYRMVLDEPAPLNLVFLPREFQPHAESFDERYAFLGPSITRRADSGQWRPQGQPLLFVSLGTLFNQQAGFFRQCIEAFTDSDWQVAMSVGRDIDAADLGPVPANFEIRPHFPQLDVLRAATAFVSHAGMNSTLESLYFGVPLIAVPHMPEQEMTARQVEELGVGRRLDPALTTADLLRATVDQVAADEQILSTANRMGVSLRERKSGAERGADLVEKLSS</sequence>
<dbReference type="PANTHER" id="PTHR48050:SF13">
    <property type="entry name" value="STEROL 3-BETA-GLUCOSYLTRANSFERASE UGT80A2"/>
    <property type="match status" value="1"/>
</dbReference>
<dbReference type="Gene3D" id="3.40.50.2000">
    <property type="entry name" value="Glycogen Phosphorylase B"/>
    <property type="match status" value="2"/>
</dbReference>
<reference evidence="4 5" key="1">
    <citation type="submission" date="2020-08" db="EMBL/GenBank/DDBJ databases">
        <title>Amycolatopsis sp. nov. DR6-1 isolated from Dendrobium heterocarpum.</title>
        <authorList>
            <person name="Tedsree N."/>
            <person name="Kuncharoen N."/>
            <person name="Likhitwitayawuid K."/>
            <person name="Tanasupawat S."/>
        </authorList>
    </citation>
    <scope>NUCLEOTIDE SEQUENCE [LARGE SCALE GENOMIC DNA]</scope>
    <source>
        <strain evidence="4 5">DR6-1</strain>
    </source>
</reference>
<protein>
    <submittedName>
        <fullName evidence="4">Glycosyl transferase</fullName>
    </submittedName>
</protein>
<organism evidence="4 5">
    <name type="scientific">Amycolatopsis dendrobii</name>
    <dbReference type="NCBI Taxonomy" id="2760662"/>
    <lineage>
        <taxon>Bacteria</taxon>
        <taxon>Bacillati</taxon>
        <taxon>Actinomycetota</taxon>
        <taxon>Actinomycetes</taxon>
        <taxon>Pseudonocardiales</taxon>
        <taxon>Pseudonocardiaceae</taxon>
        <taxon>Amycolatopsis</taxon>
    </lineage>
</organism>
<feature type="domain" description="Erythromycin biosynthesis protein CIII-like C-terminal" evidence="3">
    <location>
        <begin position="266"/>
        <end position="369"/>
    </location>
</feature>
<proteinExistence type="inferred from homology"/>
<keyword evidence="2 4" id="KW-0808">Transferase</keyword>
<evidence type="ECO:0000256" key="2">
    <source>
        <dbReference type="ARBA" id="ARBA00022679"/>
    </source>
</evidence>
<dbReference type="GO" id="GO:0017000">
    <property type="term" value="P:antibiotic biosynthetic process"/>
    <property type="evidence" value="ECO:0007669"/>
    <property type="project" value="UniProtKB-ARBA"/>
</dbReference>
<dbReference type="InterPro" id="IPR006326">
    <property type="entry name" value="UDPGT_MGT-like"/>
</dbReference>
<dbReference type="SUPFAM" id="SSF53756">
    <property type="entry name" value="UDP-Glycosyltransferase/glycogen phosphorylase"/>
    <property type="match status" value="1"/>
</dbReference>
<comment type="caution">
    <text evidence="4">The sequence shown here is derived from an EMBL/GenBank/DDBJ whole genome shotgun (WGS) entry which is preliminary data.</text>
</comment>
<evidence type="ECO:0000313" key="4">
    <source>
        <dbReference type="EMBL" id="MBB1158440.1"/>
    </source>
</evidence>
<evidence type="ECO:0000313" key="5">
    <source>
        <dbReference type="Proteomes" id="UP000526734"/>
    </source>
</evidence>
<dbReference type="InterPro" id="IPR050426">
    <property type="entry name" value="Glycosyltransferase_28"/>
</dbReference>
<dbReference type="EMBL" id="JACGZW010000013">
    <property type="protein sequence ID" value="MBB1158440.1"/>
    <property type="molecule type" value="Genomic_DNA"/>
</dbReference>
<dbReference type="GO" id="GO:0008194">
    <property type="term" value="F:UDP-glycosyltransferase activity"/>
    <property type="evidence" value="ECO:0007669"/>
    <property type="project" value="InterPro"/>
</dbReference>
<accession>A0A7W3W453</accession>
<dbReference type="Proteomes" id="UP000526734">
    <property type="component" value="Unassembled WGS sequence"/>
</dbReference>
<dbReference type="PANTHER" id="PTHR48050">
    <property type="entry name" value="STEROL 3-BETA-GLUCOSYLTRANSFERASE"/>
    <property type="match status" value="1"/>
</dbReference>
<dbReference type="AlphaFoldDB" id="A0A7W3W453"/>
<dbReference type="Pfam" id="PF06722">
    <property type="entry name" value="EryCIII-like_C"/>
    <property type="match status" value="1"/>
</dbReference>
<keyword evidence="5" id="KW-1185">Reference proteome</keyword>
<evidence type="ECO:0000259" key="3">
    <source>
        <dbReference type="Pfam" id="PF06722"/>
    </source>
</evidence>
<dbReference type="InterPro" id="IPR010610">
    <property type="entry name" value="EryCIII-like_C"/>
</dbReference>
<name>A0A7W3W453_9PSEU</name>
<evidence type="ECO:0000256" key="1">
    <source>
        <dbReference type="ARBA" id="ARBA00009995"/>
    </source>
</evidence>
<dbReference type="GO" id="GO:0016758">
    <property type="term" value="F:hexosyltransferase activity"/>
    <property type="evidence" value="ECO:0007669"/>
    <property type="project" value="InterPro"/>
</dbReference>
<dbReference type="RefSeq" id="WP_182895195.1">
    <property type="nucleotide sequence ID" value="NZ_JACGZW010000013.1"/>
</dbReference>
<gene>
    <name evidence="4" type="ORF">H4281_35280</name>
</gene>
<dbReference type="CDD" id="cd03784">
    <property type="entry name" value="GT1_Gtf-like"/>
    <property type="match status" value="1"/>
</dbReference>